<feature type="compositionally biased region" description="Polar residues" evidence="10">
    <location>
        <begin position="148"/>
        <end position="158"/>
    </location>
</feature>
<keyword evidence="13" id="KW-1185">Reference proteome</keyword>
<dbReference type="STRING" id="1661398.A0A482VTY3"/>
<keyword evidence="7" id="KW-0238">DNA-binding</keyword>
<comment type="subcellular location">
    <subcellularLocation>
        <location evidence="1">Nucleus</location>
        <location evidence="1">Nucleolus</location>
    </subcellularLocation>
</comment>
<dbReference type="InterPro" id="IPR048538">
    <property type="entry name" value="Rrn7_cyclin_C"/>
</dbReference>
<dbReference type="Pfam" id="PF20645">
    <property type="entry name" value="Rrn7_cyclin_C"/>
    <property type="match status" value="1"/>
</dbReference>
<dbReference type="PANTHER" id="PTHR31576">
    <property type="entry name" value="TATA BOX-BINDING PROTEIN-ASSOCIATED FACTOR RNA POLYMERASE I SUBUNIT B"/>
    <property type="match status" value="1"/>
</dbReference>
<dbReference type="InterPro" id="IPR033599">
    <property type="entry name" value="TAF1B/Rrn7"/>
</dbReference>
<evidence type="ECO:0000256" key="3">
    <source>
        <dbReference type="ARBA" id="ARBA00022723"/>
    </source>
</evidence>
<accession>A0A482VTY3</accession>
<dbReference type="PANTHER" id="PTHR31576:SF2">
    <property type="entry name" value="TATA BOX-BINDING PROTEIN-ASSOCIATED FACTOR RNA POLYMERASE I SUBUNIT B"/>
    <property type="match status" value="1"/>
</dbReference>
<keyword evidence="4" id="KW-0863">Zinc-finger</keyword>
<evidence type="ECO:0000313" key="12">
    <source>
        <dbReference type="EMBL" id="RZC35899.1"/>
    </source>
</evidence>
<dbReference type="EMBL" id="QDEB01067093">
    <property type="protein sequence ID" value="RZC35899.1"/>
    <property type="molecule type" value="Genomic_DNA"/>
</dbReference>
<feature type="domain" description="Rrn7/TAF1B C-terminal cyclin" evidence="11">
    <location>
        <begin position="339"/>
        <end position="412"/>
    </location>
</feature>
<gene>
    <name evidence="12" type="ORF">BDFB_012157</name>
</gene>
<comment type="similarity">
    <text evidence="2">Belongs to the RRN7/TAF1B family.</text>
</comment>
<organism evidence="12 13">
    <name type="scientific">Asbolus verrucosus</name>
    <name type="common">Desert ironclad beetle</name>
    <dbReference type="NCBI Taxonomy" id="1661398"/>
    <lineage>
        <taxon>Eukaryota</taxon>
        <taxon>Metazoa</taxon>
        <taxon>Ecdysozoa</taxon>
        <taxon>Arthropoda</taxon>
        <taxon>Hexapoda</taxon>
        <taxon>Insecta</taxon>
        <taxon>Pterygota</taxon>
        <taxon>Neoptera</taxon>
        <taxon>Endopterygota</taxon>
        <taxon>Coleoptera</taxon>
        <taxon>Polyphaga</taxon>
        <taxon>Cucujiformia</taxon>
        <taxon>Tenebrionidae</taxon>
        <taxon>Pimeliinae</taxon>
        <taxon>Asbolus</taxon>
    </lineage>
</organism>
<evidence type="ECO:0000256" key="9">
    <source>
        <dbReference type="ARBA" id="ARBA00023242"/>
    </source>
</evidence>
<feature type="region of interest" description="Disordered" evidence="10">
    <location>
        <begin position="137"/>
        <end position="172"/>
    </location>
</feature>
<name>A0A482VTY3_ASBVE</name>
<dbReference type="AlphaFoldDB" id="A0A482VTY3"/>
<keyword evidence="8" id="KW-0804">Transcription</keyword>
<evidence type="ECO:0000256" key="4">
    <source>
        <dbReference type="ARBA" id="ARBA00022771"/>
    </source>
</evidence>
<comment type="caution">
    <text evidence="12">The sequence shown here is derived from an EMBL/GenBank/DDBJ whole genome shotgun (WGS) entry which is preliminary data.</text>
</comment>
<evidence type="ECO:0000313" key="13">
    <source>
        <dbReference type="Proteomes" id="UP000292052"/>
    </source>
</evidence>
<reference evidence="12 13" key="1">
    <citation type="submission" date="2017-03" db="EMBL/GenBank/DDBJ databases">
        <title>Genome of the blue death feigning beetle - Asbolus verrucosus.</title>
        <authorList>
            <person name="Rider S.D."/>
        </authorList>
    </citation>
    <scope>NUCLEOTIDE SEQUENCE [LARGE SCALE GENOMIC DNA]</scope>
    <source>
        <strain evidence="12">Butters</strain>
        <tissue evidence="12">Head and leg muscle</tissue>
    </source>
</reference>
<protein>
    <submittedName>
        <fullName evidence="12">TATA box-binding protein-associated factor RNA polymerase I subunit B</fullName>
    </submittedName>
</protein>
<evidence type="ECO:0000256" key="5">
    <source>
        <dbReference type="ARBA" id="ARBA00022833"/>
    </source>
</evidence>
<proteinExistence type="inferred from homology"/>
<evidence type="ECO:0000256" key="10">
    <source>
        <dbReference type="SAM" id="MobiDB-lite"/>
    </source>
</evidence>
<dbReference type="GO" id="GO:0001164">
    <property type="term" value="F:RNA polymerase I core promoter sequence-specific DNA binding"/>
    <property type="evidence" value="ECO:0007669"/>
    <property type="project" value="InterPro"/>
</dbReference>
<dbReference type="GO" id="GO:0008270">
    <property type="term" value="F:zinc ion binding"/>
    <property type="evidence" value="ECO:0007669"/>
    <property type="project" value="UniProtKB-KW"/>
</dbReference>
<evidence type="ECO:0000256" key="8">
    <source>
        <dbReference type="ARBA" id="ARBA00023163"/>
    </source>
</evidence>
<keyword evidence="6" id="KW-0805">Transcription regulation</keyword>
<dbReference type="GO" id="GO:0070860">
    <property type="term" value="C:RNA polymerase I core factor complex"/>
    <property type="evidence" value="ECO:0007669"/>
    <property type="project" value="InterPro"/>
</dbReference>
<feature type="non-terminal residue" evidence="12">
    <location>
        <position position="706"/>
    </location>
</feature>
<sequence length="706" mass="82735">MQNIECDQCGGTDFYKEAGFYYCSGCQIQSQEVQEYVFEEYEGERPKAPSKKIRGDKSDKTENKITSWECYNYILLGLTEELIGLGAHKNLKAVVKNLWMIYLEKLQVFKRGHDELPKLQAVNSGVDAEIVYGKLARKKRKRHKSSSDETNVTSLDSSSMKRERTKKKRALAQAHYEDYTQKSQGTSSLHNETLTSLQTGSEKSSKHTIPISYNIYALKELKRKQSKYHLKKHRLDFNRSLICHKSSYRKISHKYRNSPYILSLNKLYAILYLGLLILKDKIQLSDMFRFIKEGHLSFNCYSHLLPDDFSDKILNFRNFKKACLFASASFRIISSEMARTGVTMSFRKRGSKVPNYEGRVLSIILFVVKLLFGLDDVTEFHLANYAHILNQSAAVKPKMFSVVKWLKYIEYRNLVLSNNHFPTSFDSDDIKNVDLALGFIGRKKYPEKPQTKEFPVTLTPFLDYTNELPKENFLSILSEDYTNDSLIHMLRPNQFLKVVNKGVNPEIVNGGANEDWNIEKVKCSEQDNKREMKERRKFVTVELTLDHESVNDASPEETQVDADIFKETFRIVNESIFRRNSKRLEERLSSITDLNLKKIYKDIHSLEEDYSKHYNPYERFWLRSQMRIETLSQQDCQKLFEKFPYNFRLLFKECQRIAQQTQQDLLVEYQLTELYLVYLANYKAEKTTRKVKDKTIAKFLERAVDF</sequence>
<dbReference type="OrthoDB" id="10069252at2759"/>
<evidence type="ECO:0000259" key="11">
    <source>
        <dbReference type="Pfam" id="PF20645"/>
    </source>
</evidence>
<evidence type="ECO:0000256" key="7">
    <source>
        <dbReference type="ARBA" id="ARBA00023125"/>
    </source>
</evidence>
<keyword evidence="3" id="KW-0479">Metal-binding</keyword>
<keyword evidence="5" id="KW-0862">Zinc</keyword>
<dbReference type="Proteomes" id="UP000292052">
    <property type="component" value="Unassembled WGS sequence"/>
</dbReference>
<evidence type="ECO:0000256" key="2">
    <source>
        <dbReference type="ARBA" id="ARBA00006899"/>
    </source>
</evidence>
<dbReference type="GO" id="GO:0042790">
    <property type="term" value="P:nucleolar large rRNA transcription by RNA polymerase I"/>
    <property type="evidence" value="ECO:0007669"/>
    <property type="project" value="TreeGrafter"/>
</dbReference>
<evidence type="ECO:0000256" key="1">
    <source>
        <dbReference type="ARBA" id="ARBA00004604"/>
    </source>
</evidence>
<evidence type="ECO:0000256" key="6">
    <source>
        <dbReference type="ARBA" id="ARBA00023015"/>
    </source>
</evidence>
<dbReference type="GO" id="GO:0005668">
    <property type="term" value="C:RNA polymerase transcription factor SL1 complex"/>
    <property type="evidence" value="ECO:0007669"/>
    <property type="project" value="TreeGrafter"/>
</dbReference>
<keyword evidence="9" id="KW-0539">Nucleus</keyword>